<feature type="transmembrane region" description="Helical" evidence="1">
    <location>
        <begin position="191"/>
        <end position="212"/>
    </location>
</feature>
<evidence type="ECO:0000313" key="3">
    <source>
        <dbReference type="Proteomes" id="UP000196803"/>
    </source>
</evidence>
<proteinExistence type="predicted"/>
<feature type="transmembrane region" description="Helical" evidence="1">
    <location>
        <begin position="96"/>
        <end position="122"/>
    </location>
</feature>
<dbReference type="Proteomes" id="UP000196803">
    <property type="component" value="Unassembled WGS sequence"/>
</dbReference>
<protein>
    <recommendedName>
        <fullName evidence="4">ABC transporter permease</fullName>
    </recommendedName>
</protein>
<comment type="caution">
    <text evidence="2">The sequence shown here is derived from an EMBL/GenBank/DDBJ whole genome shotgun (WGS) entry which is preliminary data.</text>
</comment>
<keyword evidence="3" id="KW-1185">Reference proteome</keyword>
<accession>A0ABY1S4U5</accession>
<keyword evidence="1" id="KW-0472">Membrane</keyword>
<evidence type="ECO:0000313" key="2">
    <source>
        <dbReference type="EMBL" id="SMR90922.1"/>
    </source>
</evidence>
<sequence length="222" mass="26358">MKFWKFYRKSIYTSVLYFFLYIIVLWIVGNLLNPPASATIFWEEYLSYFFVAIFLTFTMLNNPFTSNSFSYEISLSLLLPIKKWQIIISRFLKDGFLLLIFQFISMIGYLFIVNIDSSYLILEFNSKLLSYIFTEFVMITVLQPVFIAFRKSTQKNLYTVLLLFCFYFGVPFVFAEPLQILYHKIKIFESIYIMTAVSLAYIVVLMVISYIISYKILSNNDF</sequence>
<evidence type="ECO:0000256" key="1">
    <source>
        <dbReference type="SAM" id="Phobius"/>
    </source>
</evidence>
<dbReference type="EMBL" id="FXXC01000001">
    <property type="protein sequence ID" value="SMR90922.1"/>
    <property type="molecule type" value="Genomic_DNA"/>
</dbReference>
<feature type="transmembrane region" description="Helical" evidence="1">
    <location>
        <begin position="156"/>
        <end position="175"/>
    </location>
</feature>
<organism evidence="2 3">
    <name type="scientific">Caldicellulosiruptor bescii</name>
    <name type="common">Anaerocellum thermophilum</name>
    <dbReference type="NCBI Taxonomy" id="31899"/>
    <lineage>
        <taxon>Bacteria</taxon>
        <taxon>Bacillati</taxon>
        <taxon>Bacillota</taxon>
        <taxon>Bacillota incertae sedis</taxon>
        <taxon>Caldicellulosiruptorales</taxon>
        <taxon>Caldicellulosiruptoraceae</taxon>
        <taxon>Caldicellulosiruptor</taxon>
    </lineage>
</organism>
<feature type="transmembrane region" description="Helical" evidence="1">
    <location>
        <begin position="128"/>
        <end position="149"/>
    </location>
</feature>
<reference evidence="2 3" key="1">
    <citation type="submission" date="2017-05" db="EMBL/GenBank/DDBJ databases">
        <authorList>
            <person name="Varghese N."/>
            <person name="Submissions S."/>
        </authorList>
    </citation>
    <scope>NUCLEOTIDE SEQUENCE [LARGE SCALE GENOMIC DNA]</scope>
    <source>
        <strain evidence="2 3">MACB1020</strain>
    </source>
</reference>
<evidence type="ECO:0008006" key="4">
    <source>
        <dbReference type="Google" id="ProtNLM"/>
    </source>
</evidence>
<name>A0ABY1S4U5_CALBS</name>
<keyword evidence="1" id="KW-0812">Transmembrane</keyword>
<keyword evidence="1" id="KW-1133">Transmembrane helix</keyword>
<feature type="transmembrane region" description="Helical" evidence="1">
    <location>
        <begin position="12"/>
        <end position="33"/>
    </location>
</feature>
<dbReference type="GeneID" id="31771490"/>
<dbReference type="RefSeq" id="WP_015906753.1">
    <property type="nucleotide sequence ID" value="NZ_FUZJ01000001.1"/>
</dbReference>
<gene>
    <name evidence="2" type="ORF">SAMN05216240_0142</name>
</gene>
<feature type="transmembrane region" description="Helical" evidence="1">
    <location>
        <begin position="45"/>
        <end position="64"/>
    </location>
</feature>